<evidence type="ECO:0000256" key="1">
    <source>
        <dbReference type="ARBA" id="ARBA00008857"/>
    </source>
</evidence>
<evidence type="ECO:0000259" key="5">
    <source>
        <dbReference type="PROSITE" id="PS51898"/>
    </source>
</evidence>
<keyword evidence="3" id="KW-0233">DNA recombination</keyword>
<dbReference type="EMBL" id="NPKH01000035">
    <property type="protein sequence ID" value="PAP92357.1"/>
    <property type="molecule type" value="Genomic_DNA"/>
</dbReference>
<evidence type="ECO:0000256" key="3">
    <source>
        <dbReference type="ARBA" id="ARBA00023172"/>
    </source>
</evidence>
<reference evidence="6 7" key="1">
    <citation type="submission" date="2017-08" db="EMBL/GenBank/DDBJ databases">
        <title>Mesorhizobium wenxinae sp. nov., a novel rhizobial species isolated from root nodules of chickpea (Cicer arietinum L.).</title>
        <authorList>
            <person name="Zhang J."/>
        </authorList>
    </citation>
    <scope>NUCLEOTIDE SEQUENCE [LARGE SCALE GENOMIC DNA]</scope>
    <source>
        <strain evidence="7">WYCCWR 10019</strain>
    </source>
</reference>
<evidence type="ECO:0000256" key="2">
    <source>
        <dbReference type="ARBA" id="ARBA00022908"/>
    </source>
</evidence>
<dbReference type="CDD" id="cd00801">
    <property type="entry name" value="INT_P4_C"/>
    <property type="match status" value="1"/>
</dbReference>
<sequence length="239" mass="26864">MPNWRLSGVANRRNGSSRFPREGLENPALIVKRKRVVNDAELAAIWTGCEPEPGDIGYSFGSIVKLLMLTGQRRTEVAAMRWSELNLEAGTWELSGDRTKNEEPTLIPLSTLAVSVPQSVPKTNDTFVFPARGNERSHFSGYAKGKKALDGKVNTDGVALENWTLHDLRRTLATNFGRRQVLPHVIEHILNHKAASLTDIGEIYNLYTYVKEKREVLQMWSNHIEWLIKQASEMDALAA</sequence>
<dbReference type="Gene3D" id="1.10.443.10">
    <property type="entry name" value="Intergrase catalytic core"/>
    <property type="match status" value="1"/>
</dbReference>
<dbReference type="PANTHER" id="PTHR30629:SF2">
    <property type="entry name" value="PROPHAGE INTEGRASE INTS-RELATED"/>
    <property type="match status" value="1"/>
</dbReference>
<dbReference type="Proteomes" id="UP000215931">
    <property type="component" value="Unassembled WGS sequence"/>
</dbReference>
<dbReference type="PROSITE" id="PS51898">
    <property type="entry name" value="TYR_RECOMBINASE"/>
    <property type="match status" value="1"/>
</dbReference>
<dbReference type="InterPro" id="IPR011010">
    <property type="entry name" value="DNA_brk_join_enz"/>
</dbReference>
<keyword evidence="7" id="KW-1185">Reference proteome</keyword>
<evidence type="ECO:0000313" key="7">
    <source>
        <dbReference type="Proteomes" id="UP000215931"/>
    </source>
</evidence>
<dbReference type="GO" id="GO:0006310">
    <property type="term" value="P:DNA recombination"/>
    <property type="evidence" value="ECO:0007669"/>
    <property type="project" value="UniProtKB-KW"/>
</dbReference>
<dbReference type="InterPro" id="IPR002104">
    <property type="entry name" value="Integrase_catalytic"/>
</dbReference>
<gene>
    <name evidence="6" type="ORF">CIT31_28085</name>
</gene>
<dbReference type="OrthoDB" id="7615137at2"/>
<comment type="similarity">
    <text evidence="1">Belongs to the 'phage' integrase family.</text>
</comment>
<evidence type="ECO:0000313" key="6">
    <source>
        <dbReference type="EMBL" id="PAP92357.1"/>
    </source>
</evidence>
<evidence type="ECO:0000256" key="4">
    <source>
        <dbReference type="SAM" id="MobiDB-lite"/>
    </source>
</evidence>
<dbReference type="AlphaFoldDB" id="A0A271KAZ6"/>
<accession>A0A271KAZ6</accession>
<organism evidence="6 7">
    <name type="scientific">Mesorhizobium wenxiniae</name>
    <dbReference type="NCBI Taxonomy" id="2014805"/>
    <lineage>
        <taxon>Bacteria</taxon>
        <taxon>Pseudomonadati</taxon>
        <taxon>Pseudomonadota</taxon>
        <taxon>Alphaproteobacteria</taxon>
        <taxon>Hyphomicrobiales</taxon>
        <taxon>Phyllobacteriaceae</taxon>
        <taxon>Mesorhizobium</taxon>
    </lineage>
</organism>
<dbReference type="GO" id="GO:0015074">
    <property type="term" value="P:DNA integration"/>
    <property type="evidence" value="ECO:0007669"/>
    <property type="project" value="UniProtKB-KW"/>
</dbReference>
<dbReference type="PANTHER" id="PTHR30629">
    <property type="entry name" value="PROPHAGE INTEGRASE"/>
    <property type="match status" value="1"/>
</dbReference>
<keyword evidence="2" id="KW-0229">DNA integration</keyword>
<comment type="caution">
    <text evidence="6">The sequence shown here is derived from an EMBL/GenBank/DDBJ whole genome shotgun (WGS) entry which is preliminary data.</text>
</comment>
<dbReference type="InterPro" id="IPR050808">
    <property type="entry name" value="Phage_Integrase"/>
</dbReference>
<feature type="domain" description="Tyr recombinase" evidence="5">
    <location>
        <begin position="31"/>
        <end position="218"/>
    </location>
</feature>
<dbReference type="InterPro" id="IPR013762">
    <property type="entry name" value="Integrase-like_cat_sf"/>
</dbReference>
<dbReference type="Pfam" id="PF00589">
    <property type="entry name" value="Phage_integrase"/>
    <property type="match status" value="1"/>
</dbReference>
<dbReference type="GO" id="GO:0003677">
    <property type="term" value="F:DNA binding"/>
    <property type="evidence" value="ECO:0007669"/>
    <property type="project" value="InterPro"/>
</dbReference>
<dbReference type="RefSeq" id="WP_095521252.1">
    <property type="nucleotide sequence ID" value="NZ_NPKH01000035.1"/>
</dbReference>
<dbReference type="SUPFAM" id="SSF56349">
    <property type="entry name" value="DNA breaking-rejoining enzymes"/>
    <property type="match status" value="1"/>
</dbReference>
<proteinExistence type="inferred from homology"/>
<feature type="region of interest" description="Disordered" evidence="4">
    <location>
        <begin position="1"/>
        <end position="20"/>
    </location>
</feature>
<protein>
    <recommendedName>
        <fullName evidence="5">Tyr recombinase domain-containing protein</fullName>
    </recommendedName>
</protein>
<name>A0A271KAZ6_9HYPH</name>